<dbReference type="PROSITE" id="PS50895">
    <property type="entry name" value="SURF1"/>
    <property type="match status" value="1"/>
</dbReference>
<evidence type="ECO:0000256" key="1">
    <source>
        <dbReference type="RuleBase" id="RU363076"/>
    </source>
</evidence>
<dbReference type="RefSeq" id="WP_286278363.1">
    <property type="nucleotide sequence ID" value="NZ_AP027731.1"/>
</dbReference>
<keyword evidence="1" id="KW-0812">Transmembrane</keyword>
<name>A0ABM8G9T7_9MICO</name>
<gene>
    <name evidence="3" type="ORF">GCM10025866_08750</name>
</gene>
<keyword evidence="4" id="KW-1185">Reference proteome</keyword>
<feature type="region of interest" description="Disordered" evidence="2">
    <location>
        <begin position="146"/>
        <end position="169"/>
    </location>
</feature>
<dbReference type="Pfam" id="PF02104">
    <property type="entry name" value="SURF1"/>
    <property type="match status" value="1"/>
</dbReference>
<sequence>MTETSPTPLTASGHPLLAVMLRPRSIALLLLCVAIAVVFALFGQWQLGRAVTNGGFVERPTETVLPIERVAQPQTTTKSAAVGQLVTVSGTWVAGDFAVLRDRIDEGRTGYWTIGHLRTADGASLAVGLGWTDELAAATAAAEAWNGDPAELPTDLTGRYQQGEAPTEPEDGAALAADMATAAFVNEWQDPGPTHAGYITLRAAPAELQTIASPPPEVEVQLNFLNLFYAVEWVLFALAALYIWYRLMRDVYEKELDEAAAPAEEAAQSPSRPRP</sequence>
<comment type="subcellular location">
    <subcellularLocation>
        <location evidence="1">Cell membrane</location>
        <topology evidence="1">Multi-pass membrane protein</topology>
    </subcellularLocation>
</comment>
<accession>A0ABM8G9T7</accession>
<proteinExistence type="inferred from homology"/>
<organism evidence="3 4">
    <name type="scientific">Naasia aerilata</name>
    <dbReference type="NCBI Taxonomy" id="1162966"/>
    <lineage>
        <taxon>Bacteria</taxon>
        <taxon>Bacillati</taxon>
        <taxon>Actinomycetota</taxon>
        <taxon>Actinomycetes</taxon>
        <taxon>Micrococcales</taxon>
        <taxon>Microbacteriaceae</taxon>
        <taxon>Naasia</taxon>
    </lineage>
</organism>
<keyword evidence="1" id="KW-0472">Membrane</keyword>
<comment type="similarity">
    <text evidence="1">Belongs to the SURF1 family.</text>
</comment>
<dbReference type="Proteomes" id="UP001321498">
    <property type="component" value="Chromosome"/>
</dbReference>
<dbReference type="EMBL" id="AP027731">
    <property type="protein sequence ID" value="BDZ44966.1"/>
    <property type="molecule type" value="Genomic_DNA"/>
</dbReference>
<keyword evidence="1" id="KW-1133">Transmembrane helix</keyword>
<evidence type="ECO:0000256" key="2">
    <source>
        <dbReference type="SAM" id="MobiDB-lite"/>
    </source>
</evidence>
<reference evidence="4" key="1">
    <citation type="journal article" date="2019" name="Int. J. Syst. Evol. Microbiol.">
        <title>The Global Catalogue of Microorganisms (GCM) 10K type strain sequencing project: providing services to taxonomists for standard genome sequencing and annotation.</title>
        <authorList>
            <consortium name="The Broad Institute Genomics Platform"/>
            <consortium name="The Broad Institute Genome Sequencing Center for Infectious Disease"/>
            <person name="Wu L."/>
            <person name="Ma J."/>
        </authorList>
    </citation>
    <scope>NUCLEOTIDE SEQUENCE [LARGE SCALE GENOMIC DNA]</scope>
    <source>
        <strain evidence="4">NBRC 108725</strain>
    </source>
</reference>
<evidence type="ECO:0000313" key="4">
    <source>
        <dbReference type="Proteomes" id="UP001321498"/>
    </source>
</evidence>
<evidence type="ECO:0000313" key="3">
    <source>
        <dbReference type="EMBL" id="BDZ44966.1"/>
    </source>
</evidence>
<feature type="transmembrane region" description="Helical" evidence="1">
    <location>
        <begin position="224"/>
        <end position="245"/>
    </location>
</feature>
<keyword evidence="1" id="KW-1003">Cell membrane</keyword>
<feature type="transmembrane region" description="Helical" evidence="1">
    <location>
        <begin position="26"/>
        <end position="45"/>
    </location>
</feature>
<dbReference type="InterPro" id="IPR002994">
    <property type="entry name" value="Surf1/Shy1"/>
</dbReference>
<protein>
    <recommendedName>
        <fullName evidence="1">SURF1-like protein</fullName>
    </recommendedName>
</protein>